<dbReference type="SUPFAM" id="SSF50978">
    <property type="entry name" value="WD40 repeat-like"/>
    <property type="match status" value="1"/>
</dbReference>
<evidence type="ECO:0000313" key="4">
    <source>
        <dbReference type="Proteomes" id="UP001632037"/>
    </source>
</evidence>
<feature type="region of interest" description="Disordered" evidence="2">
    <location>
        <begin position="1"/>
        <end position="25"/>
    </location>
</feature>
<dbReference type="InterPro" id="IPR015943">
    <property type="entry name" value="WD40/YVTN_repeat-like_dom_sf"/>
</dbReference>
<gene>
    <name evidence="3" type="ORF">V7S43_007802</name>
</gene>
<protein>
    <submittedName>
        <fullName evidence="3">Uncharacterized protein</fullName>
    </submittedName>
</protein>
<name>A0ABD3FKC9_9STRA</name>
<feature type="compositionally biased region" description="Polar residues" evidence="2">
    <location>
        <begin position="1"/>
        <end position="10"/>
    </location>
</feature>
<evidence type="ECO:0000256" key="2">
    <source>
        <dbReference type="SAM" id="MobiDB-lite"/>
    </source>
</evidence>
<feature type="coiled-coil region" evidence="1">
    <location>
        <begin position="193"/>
        <end position="227"/>
    </location>
</feature>
<dbReference type="EMBL" id="JBIMZQ010000015">
    <property type="protein sequence ID" value="KAL3666852.1"/>
    <property type="molecule type" value="Genomic_DNA"/>
</dbReference>
<evidence type="ECO:0000313" key="3">
    <source>
        <dbReference type="EMBL" id="KAL3666852.1"/>
    </source>
</evidence>
<accession>A0ABD3FKC9</accession>
<keyword evidence="1" id="KW-0175">Coiled coil</keyword>
<keyword evidence="4" id="KW-1185">Reference proteome</keyword>
<reference evidence="3 4" key="1">
    <citation type="submission" date="2024-09" db="EMBL/GenBank/DDBJ databases">
        <title>Genome sequencing and assembly of Phytophthora oleae, isolate VK10A, causative agent of rot of olive drupes.</title>
        <authorList>
            <person name="Conti Taguali S."/>
            <person name="Riolo M."/>
            <person name="La Spada F."/>
            <person name="Cacciola S.O."/>
            <person name="Dionisio G."/>
        </authorList>
    </citation>
    <scope>NUCLEOTIDE SEQUENCE [LARGE SCALE GENOMIC DNA]</scope>
    <source>
        <strain evidence="3 4">VK10A</strain>
    </source>
</reference>
<feature type="coiled-coil region" evidence="1">
    <location>
        <begin position="293"/>
        <end position="320"/>
    </location>
</feature>
<dbReference type="SMART" id="SM00320">
    <property type="entry name" value="WD40"/>
    <property type="match status" value="2"/>
</dbReference>
<comment type="caution">
    <text evidence="3">The sequence shown here is derived from an EMBL/GenBank/DDBJ whole genome shotgun (WGS) entry which is preliminary data.</text>
</comment>
<proteinExistence type="predicted"/>
<dbReference type="Proteomes" id="UP001632037">
    <property type="component" value="Unassembled WGS sequence"/>
</dbReference>
<dbReference type="AlphaFoldDB" id="A0ABD3FKC9"/>
<dbReference type="InterPro" id="IPR036322">
    <property type="entry name" value="WD40_repeat_dom_sf"/>
</dbReference>
<dbReference type="InterPro" id="IPR001680">
    <property type="entry name" value="WD40_rpt"/>
</dbReference>
<feature type="coiled-coil region" evidence="1">
    <location>
        <begin position="31"/>
        <end position="126"/>
    </location>
</feature>
<sequence length="1047" mass="118337">MESEEQSLVSSPGIRQVMKRKQKPASAYHYYQKLVQDFDALEREMESHQVEQSDLEAQVERAKAKIQASKAENQRAQQLQWEQERDRQLEAFVLQRATLDSLCAQTEELEAQELRLQAEMEVLHERQQEVNDTEARRIRRLVHERTSLLEDELAKGKADLDYIAHVVSGQELNHNKTLISVETMVQDVQERRRREFKQAEENFQARMRSFQREKDSLAKKANELQVTKRKALEILSQNQQLAIKAFFDTVQQREENPSLNFGEILQSLNQSGAQVQVEQIQTERNSGNFVDALEEARATLKRGNQRVEAIQKNLDDRKAEAKKLGVTNPETGYDGVWGIESYPPHQYETVYFMRGLVFSWMDVAIAEVDTQPTKELLQVEINRWRVSHVSVEHDRDRERNLSLAMQILFKLIREITIEIAEDIRIEFDSNSHHVRGAIATAIKSVFFPTTSNLTPPQPKKQPVKAADSTLNLRSSLFESSFKHMRGLRYRRNGSKPTTLLQQGLLPQQQPPASTETPPQPVKSPVKKVFGLFTVSRGQAPAKEERVHPSSTGPVSQPVDAEMIPFIPPDATSPSSGQLATTFWQNARLRVRPITLPPSQGHCSCLHLSRDGNLLICGTVEGELVLWDLLPDQPTILRVWSPPKADRSRVIRIGLSPDSQLVLAFFRRKSVGVFSVNAIQSQTKTTKVEDFFPADPTKYKPRNLELLKQISATDALVELSFTTEIRERAPNAVAKHSTADWSAELSCGAFFSSFSLTGMLHGNILCGTSTGDLVKLNLQPQYTSGLNAIQAAFDFPGPEDTEPLNTNIIRREFFRGHRRAVLFVSCIHRESKANEVLSVDQEGIVCIWEYNAAKFTGFGWFEPTFRARLDLHSNLESSTPIPSKRIPSATIQGEILQVSLTPDDTRLVFMVFYADPNRKKVAGTLRFLQLLTPSMQLDRVQLSVEFNGGNGAPRFALTTNFLLLVANNVVHVYTLHTRKAAREPLALSYPGQQLVYNQITCSSTPKSSRFPITITFVVSGDQHSRLLVHSFAASPQSPVKKAKSKRVR</sequence>
<evidence type="ECO:0000256" key="1">
    <source>
        <dbReference type="SAM" id="Coils"/>
    </source>
</evidence>
<feature type="region of interest" description="Disordered" evidence="2">
    <location>
        <begin position="539"/>
        <end position="558"/>
    </location>
</feature>
<organism evidence="3 4">
    <name type="scientific">Phytophthora oleae</name>
    <dbReference type="NCBI Taxonomy" id="2107226"/>
    <lineage>
        <taxon>Eukaryota</taxon>
        <taxon>Sar</taxon>
        <taxon>Stramenopiles</taxon>
        <taxon>Oomycota</taxon>
        <taxon>Peronosporomycetes</taxon>
        <taxon>Peronosporales</taxon>
        <taxon>Peronosporaceae</taxon>
        <taxon>Phytophthora</taxon>
    </lineage>
</organism>
<dbReference type="Gene3D" id="2.130.10.10">
    <property type="entry name" value="YVTN repeat-like/Quinoprotein amine dehydrogenase"/>
    <property type="match status" value="1"/>
</dbReference>